<evidence type="ECO:0000256" key="1">
    <source>
        <dbReference type="SAM" id="MobiDB-lite"/>
    </source>
</evidence>
<evidence type="ECO:0000313" key="3">
    <source>
        <dbReference type="Proteomes" id="UP000186601"/>
    </source>
</evidence>
<sequence length="173" mass="19008">MAGNRKTPSGEQNGHGKTPGAWRRGLEPPQPRIARGSTPRIGVFFFVGSIHRGVNKDEWIVSVTPSTPPPSSVKPNDKKIALDAHDSADDEEIDSSYHSHPARDILPPLLLWAKPEPDAPSRRSEHLEHQRMCGLERVGGGIGNERRNGKILERLESRAKLSAYPSAVQYSAL</sequence>
<name>A0A2R6PBV9_9APHY</name>
<proteinExistence type="predicted"/>
<comment type="caution">
    <text evidence="2">The sequence shown here is derived from an EMBL/GenBank/DDBJ whole genome shotgun (WGS) entry which is preliminary data.</text>
</comment>
<evidence type="ECO:0000313" key="2">
    <source>
        <dbReference type="EMBL" id="PSR88584.1"/>
    </source>
</evidence>
<feature type="region of interest" description="Disordered" evidence="1">
    <location>
        <begin position="1"/>
        <end position="38"/>
    </location>
</feature>
<gene>
    <name evidence="2" type="ORF">PHLCEN_2v5133</name>
</gene>
<accession>A0A2R6PBV9</accession>
<dbReference type="AlphaFoldDB" id="A0A2R6PBV9"/>
<reference evidence="2 3" key="1">
    <citation type="submission" date="2018-02" db="EMBL/GenBank/DDBJ databases">
        <title>Genome sequence of the basidiomycete white-rot fungus Phlebia centrifuga.</title>
        <authorList>
            <person name="Granchi Z."/>
            <person name="Peng M."/>
            <person name="de Vries R.P."/>
            <person name="Hilden K."/>
            <person name="Makela M.R."/>
            <person name="Grigoriev I."/>
            <person name="Riley R."/>
        </authorList>
    </citation>
    <scope>NUCLEOTIDE SEQUENCE [LARGE SCALE GENOMIC DNA]</scope>
    <source>
        <strain evidence="2 3">FBCC195</strain>
    </source>
</reference>
<organism evidence="2 3">
    <name type="scientific">Hermanssonia centrifuga</name>
    <dbReference type="NCBI Taxonomy" id="98765"/>
    <lineage>
        <taxon>Eukaryota</taxon>
        <taxon>Fungi</taxon>
        <taxon>Dikarya</taxon>
        <taxon>Basidiomycota</taxon>
        <taxon>Agaricomycotina</taxon>
        <taxon>Agaricomycetes</taxon>
        <taxon>Polyporales</taxon>
        <taxon>Meruliaceae</taxon>
        <taxon>Hermanssonia</taxon>
    </lineage>
</organism>
<dbReference type="Proteomes" id="UP000186601">
    <property type="component" value="Unassembled WGS sequence"/>
</dbReference>
<protein>
    <submittedName>
        <fullName evidence="2">Uncharacterized protein</fullName>
    </submittedName>
</protein>
<dbReference type="EMBL" id="MLYV02000507">
    <property type="protein sequence ID" value="PSR88584.1"/>
    <property type="molecule type" value="Genomic_DNA"/>
</dbReference>
<feature type="compositionally biased region" description="Polar residues" evidence="1">
    <location>
        <begin position="1"/>
        <end position="12"/>
    </location>
</feature>
<keyword evidence="3" id="KW-1185">Reference proteome</keyword>